<dbReference type="RefSeq" id="WP_262623814.1">
    <property type="nucleotide sequence ID" value="NZ_JAOQKI010000010.1"/>
</dbReference>
<organism evidence="2 3">
    <name type="scientific">Roseburia amylophila</name>
    <dbReference type="NCBI Taxonomy" id="2981794"/>
    <lineage>
        <taxon>Bacteria</taxon>
        <taxon>Bacillati</taxon>
        <taxon>Bacillota</taxon>
        <taxon>Clostridia</taxon>
        <taxon>Lachnospirales</taxon>
        <taxon>Lachnospiraceae</taxon>
        <taxon>Roseburia</taxon>
    </lineage>
</organism>
<protein>
    <submittedName>
        <fullName evidence="2">Uncharacterized protein</fullName>
    </submittedName>
</protein>
<sequence length="258" mass="28389">MVSTTNLRLIEDNNSFLEQIGQIIESQQEQGEESEEIEKEENAGKDEDSSVDNITGLSDSIPLNQMGIGEVLKECDKVLKDSYLVSDDCQVMEGAFYLEKDGNLLGRYAAKSEFIIFDKVNDKKYQISLDGMEKSVEVKEIKESESADTMQAMPWDAVLEMVNALDFDTIAEPEDDYILLNLAGEVEVGSNGINPASGKNKKFYAIENGTMVSADQQMIRGKQYALELTGATNEDGNALTAGSQIVVKHVAGVFLKCQ</sequence>
<accession>A0ABT2SDT8</accession>
<evidence type="ECO:0000313" key="2">
    <source>
        <dbReference type="EMBL" id="MCU6717227.1"/>
    </source>
</evidence>
<name>A0ABT2SDT8_9FIRM</name>
<dbReference type="Proteomes" id="UP001209666">
    <property type="component" value="Unassembled WGS sequence"/>
</dbReference>
<dbReference type="EMBL" id="JAOQKI010000010">
    <property type="protein sequence ID" value="MCU6717227.1"/>
    <property type="molecule type" value="Genomic_DNA"/>
</dbReference>
<evidence type="ECO:0000256" key="1">
    <source>
        <dbReference type="SAM" id="MobiDB-lite"/>
    </source>
</evidence>
<proteinExistence type="predicted"/>
<comment type="caution">
    <text evidence="2">The sequence shown here is derived from an EMBL/GenBank/DDBJ whole genome shotgun (WGS) entry which is preliminary data.</text>
</comment>
<feature type="compositionally biased region" description="Acidic residues" evidence="1">
    <location>
        <begin position="30"/>
        <end position="39"/>
    </location>
</feature>
<evidence type="ECO:0000313" key="3">
    <source>
        <dbReference type="Proteomes" id="UP001209666"/>
    </source>
</evidence>
<keyword evidence="3" id="KW-1185">Reference proteome</keyword>
<gene>
    <name evidence="2" type="ORF">OCV43_08055</name>
</gene>
<reference evidence="2 3" key="1">
    <citation type="journal article" date="2021" name="ISME Commun">
        <title>Automated analysis of genomic sequences facilitates high-throughput and comprehensive description of bacteria.</title>
        <authorList>
            <person name="Hitch T.C.A."/>
        </authorList>
    </citation>
    <scope>NUCLEOTIDE SEQUENCE [LARGE SCALE GENOMIC DNA]</scope>
    <source>
        <strain evidence="2 3">Sanger_19</strain>
    </source>
</reference>
<feature type="region of interest" description="Disordered" evidence="1">
    <location>
        <begin position="26"/>
        <end position="58"/>
    </location>
</feature>